<evidence type="ECO:0000256" key="5">
    <source>
        <dbReference type="ARBA" id="ARBA00022833"/>
    </source>
</evidence>
<keyword evidence="4 11" id="KW-0863">Zinc-finger</keyword>
<evidence type="ECO:0000256" key="9">
    <source>
        <dbReference type="ARBA" id="ARBA00023242"/>
    </source>
</evidence>
<reference evidence="14" key="1">
    <citation type="submission" date="2025-08" db="UniProtKB">
        <authorList>
            <consortium name="Ensembl"/>
        </authorList>
    </citation>
    <scope>IDENTIFICATION</scope>
</reference>
<evidence type="ECO:0000256" key="6">
    <source>
        <dbReference type="ARBA" id="ARBA00023015"/>
    </source>
</evidence>
<dbReference type="GO" id="GO:0005634">
    <property type="term" value="C:nucleus"/>
    <property type="evidence" value="ECO:0007669"/>
    <property type="project" value="UniProtKB-SubCell"/>
</dbReference>
<dbReference type="Ensembl" id="ENSEBUT00000008820.1">
    <property type="protein sequence ID" value="ENSEBUP00000008321.1"/>
    <property type="gene ID" value="ENSEBUG00000005395.1"/>
</dbReference>
<keyword evidence="5" id="KW-0862">Zinc</keyword>
<evidence type="ECO:0000259" key="13">
    <source>
        <dbReference type="PROSITE" id="PS50157"/>
    </source>
</evidence>
<dbReference type="Gene3D" id="3.30.160.60">
    <property type="entry name" value="Classic Zinc Finger"/>
    <property type="match status" value="3"/>
</dbReference>
<keyword evidence="7" id="KW-0238">DNA-binding</keyword>
<evidence type="ECO:0000256" key="3">
    <source>
        <dbReference type="ARBA" id="ARBA00022737"/>
    </source>
</evidence>
<feature type="domain" description="C2H2-type" evidence="13">
    <location>
        <begin position="101"/>
        <end position="128"/>
    </location>
</feature>
<dbReference type="FunFam" id="3.30.160.60:FF:000624">
    <property type="entry name" value="zinc finger protein 697"/>
    <property type="match status" value="1"/>
</dbReference>
<dbReference type="InterPro" id="IPR036236">
    <property type="entry name" value="Znf_C2H2_sf"/>
</dbReference>
<protein>
    <recommendedName>
        <fullName evidence="13">C2H2-type domain-containing protein</fullName>
    </recommendedName>
</protein>
<sequence>MQLTTDDTTQRDPGKKKQRVPCACPNCQDRSGNGPGAQRLHACHIPGCTKVYRKTSHLKAHLRCHTGERPFVCTWLYCGKSFTRSDELQRHLRTHTGEKKFICPCCSKQFMRSDHLNKHMKTHNEKKPPGSGGGRAGGARAASSARPAGAIGRGVDTGSLQVVPIATAGDVLAATSMVTLSGIKKEMTSFAMDSAPM</sequence>
<keyword evidence="15" id="KW-1185">Reference proteome</keyword>
<evidence type="ECO:0000313" key="14">
    <source>
        <dbReference type="Ensembl" id="ENSEBUP00000008321.1"/>
    </source>
</evidence>
<dbReference type="OMA" id="EMTSFAM"/>
<dbReference type="PROSITE" id="PS00028">
    <property type="entry name" value="ZINC_FINGER_C2H2_1"/>
    <property type="match status" value="3"/>
</dbReference>
<keyword evidence="2" id="KW-0479">Metal-binding</keyword>
<name>A0A8C4WPK8_EPTBU</name>
<keyword evidence="6" id="KW-0805">Transcription regulation</keyword>
<evidence type="ECO:0000256" key="7">
    <source>
        <dbReference type="ARBA" id="ARBA00023125"/>
    </source>
</evidence>
<keyword evidence="8" id="KW-0804">Transcription</keyword>
<dbReference type="Pfam" id="PF00096">
    <property type="entry name" value="zf-C2H2"/>
    <property type="match status" value="1"/>
</dbReference>
<feature type="region of interest" description="Disordered" evidence="12">
    <location>
        <begin position="120"/>
        <end position="150"/>
    </location>
</feature>
<evidence type="ECO:0000256" key="4">
    <source>
        <dbReference type="ARBA" id="ARBA00022771"/>
    </source>
</evidence>
<dbReference type="Proteomes" id="UP000694388">
    <property type="component" value="Unplaced"/>
</dbReference>
<evidence type="ECO:0000256" key="1">
    <source>
        <dbReference type="ARBA" id="ARBA00004123"/>
    </source>
</evidence>
<evidence type="ECO:0000256" key="10">
    <source>
        <dbReference type="ARBA" id="ARBA00038409"/>
    </source>
</evidence>
<feature type="domain" description="C2H2-type" evidence="13">
    <location>
        <begin position="71"/>
        <end position="100"/>
    </location>
</feature>
<dbReference type="InterPro" id="IPR013087">
    <property type="entry name" value="Znf_C2H2_type"/>
</dbReference>
<dbReference type="GO" id="GO:0000978">
    <property type="term" value="F:RNA polymerase II cis-regulatory region sequence-specific DNA binding"/>
    <property type="evidence" value="ECO:0007669"/>
    <property type="project" value="TreeGrafter"/>
</dbReference>
<comment type="subcellular location">
    <subcellularLocation>
        <location evidence="1">Nucleus</location>
    </subcellularLocation>
</comment>
<evidence type="ECO:0000256" key="8">
    <source>
        <dbReference type="ARBA" id="ARBA00023163"/>
    </source>
</evidence>
<dbReference type="AlphaFoldDB" id="A0A8C4WPK8"/>
<comment type="similarity">
    <text evidence="10">Belongs to the Sp1 C2H2-type zinc-finger protein family.</text>
</comment>
<reference evidence="14" key="2">
    <citation type="submission" date="2025-09" db="UniProtKB">
        <authorList>
            <consortium name="Ensembl"/>
        </authorList>
    </citation>
    <scope>IDENTIFICATION</scope>
</reference>
<dbReference type="GO" id="GO:0008270">
    <property type="term" value="F:zinc ion binding"/>
    <property type="evidence" value="ECO:0007669"/>
    <property type="project" value="UniProtKB-KW"/>
</dbReference>
<dbReference type="Pfam" id="PF13894">
    <property type="entry name" value="zf-C2H2_4"/>
    <property type="match status" value="1"/>
</dbReference>
<accession>A0A8C4WPK8</accession>
<feature type="domain" description="C2H2-type" evidence="13">
    <location>
        <begin position="41"/>
        <end position="70"/>
    </location>
</feature>
<organism evidence="14 15">
    <name type="scientific">Eptatretus burgeri</name>
    <name type="common">Inshore hagfish</name>
    <dbReference type="NCBI Taxonomy" id="7764"/>
    <lineage>
        <taxon>Eukaryota</taxon>
        <taxon>Metazoa</taxon>
        <taxon>Chordata</taxon>
        <taxon>Craniata</taxon>
        <taxon>Vertebrata</taxon>
        <taxon>Cyclostomata</taxon>
        <taxon>Myxini</taxon>
        <taxon>Myxiniformes</taxon>
        <taxon>Myxinidae</taxon>
        <taxon>Eptatretinae</taxon>
        <taxon>Eptatretus</taxon>
    </lineage>
</organism>
<evidence type="ECO:0000256" key="12">
    <source>
        <dbReference type="SAM" id="MobiDB-lite"/>
    </source>
</evidence>
<proteinExistence type="inferred from homology"/>
<evidence type="ECO:0000313" key="15">
    <source>
        <dbReference type="Proteomes" id="UP000694388"/>
    </source>
</evidence>
<keyword evidence="3" id="KW-0677">Repeat</keyword>
<evidence type="ECO:0000256" key="2">
    <source>
        <dbReference type="ARBA" id="ARBA00022723"/>
    </source>
</evidence>
<feature type="region of interest" description="Disordered" evidence="12">
    <location>
        <begin position="1"/>
        <end position="21"/>
    </location>
</feature>
<keyword evidence="9" id="KW-0539">Nucleus</keyword>
<dbReference type="PROSITE" id="PS50157">
    <property type="entry name" value="ZINC_FINGER_C2H2_2"/>
    <property type="match status" value="3"/>
</dbReference>
<dbReference type="PANTHER" id="PTHR23235">
    <property type="entry name" value="KRUEPPEL-LIKE TRANSCRIPTION FACTOR"/>
    <property type="match status" value="1"/>
</dbReference>
<feature type="compositionally biased region" description="Low complexity" evidence="12">
    <location>
        <begin position="138"/>
        <end position="150"/>
    </location>
</feature>
<dbReference type="GO" id="GO:0000981">
    <property type="term" value="F:DNA-binding transcription factor activity, RNA polymerase II-specific"/>
    <property type="evidence" value="ECO:0007669"/>
    <property type="project" value="TreeGrafter"/>
</dbReference>
<evidence type="ECO:0000256" key="11">
    <source>
        <dbReference type="PROSITE-ProRule" id="PRU00042"/>
    </source>
</evidence>
<dbReference type="SMART" id="SM00355">
    <property type="entry name" value="ZnF_C2H2"/>
    <property type="match status" value="3"/>
</dbReference>
<dbReference type="FunFam" id="3.30.160.60:FF:000014">
    <property type="entry name" value="Transcription factor Sp3"/>
    <property type="match status" value="1"/>
</dbReference>
<dbReference type="SUPFAM" id="SSF57667">
    <property type="entry name" value="beta-beta-alpha zinc fingers"/>
    <property type="match status" value="1"/>
</dbReference>
<dbReference type="GeneTree" id="ENSGT00940000165792"/>
<dbReference type="PANTHER" id="PTHR23235:SF165">
    <property type="entry name" value="TRANSCRIPTION FACTOR BTD"/>
    <property type="match status" value="1"/>
</dbReference>